<organism evidence="2 3">
    <name type="scientific">Proteus mirabilis</name>
    <dbReference type="NCBI Taxonomy" id="584"/>
    <lineage>
        <taxon>Bacteria</taxon>
        <taxon>Pseudomonadati</taxon>
        <taxon>Pseudomonadota</taxon>
        <taxon>Gammaproteobacteria</taxon>
        <taxon>Enterobacterales</taxon>
        <taxon>Morganellaceae</taxon>
        <taxon>Proteus</taxon>
    </lineage>
</organism>
<sequence length="260" mass="29506">MGLIIQEQCVIVDHNCPDWLITQSEGNPTIDYTDGLKVYAIFKRQFLSGKRRRNRKQRQLGDNCPLIYALKKKDDLYTNISSIKKLNDSFKIICNKLMELEPKGYQLIISMPSAHNISPIIAKRLAKKFNATYLTDILRKITVDNAFQLLDKADINIEEAKSLSFKIKLQAKEVGLKGGFSLKSIPTEFRNIFPPFVLNTQASSNTEKIRILLVDDLMATGTTLTTARDIIAQQYPNAIIHAICLFSSIKKQTKNLIISR</sequence>
<evidence type="ECO:0000313" key="2">
    <source>
        <dbReference type="EMBL" id="SUC20242.1"/>
    </source>
</evidence>
<evidence type="ECO:0000259" key="1">
    <source>
        <dbReference type="Pfam" id="PF00156"/>
    </source>
</evidence>
<dbReference type="CDD" id="cd06223">
    <property type="entry name" value="PRTases_typeI"/>
    <property type="match status" value="1"/>
</dbReference>
<dbReference type="Gene3D" id="3.40.50.2020">
    <property type="match status" value="1"/>
</dbReference>
<name>A0A379FIA7_PROMI</name>
<proteinExistence type="predicted"/>
<dbReference type="SUPFAM" id="SSF53271">
    <property type="entry name" value="PRTase-like"/>
    <property type="match status" value="1"/>
</dbReference>
<dbReference type="Pfam" id="PF00156">
    <property type="entry name" value="Pribosyltran"/>
    <property type="match status" value="1"/>
</dbReference>
<dbReference type="InterPro" id="IPR029057">
    <property type="entry name" value="PRTase-like"/>
</dbReference>
<dbReference type="AlphaFoldDB" id="A0A379FIA7"/>
<dbReference type="EMBL" id="UGTS01000004">
    <property type="protein sequence ID" value="SUC20242.1"/>
    <property type="molecule type" value="Genomic_DNA"/>
</dbReference>
<protein>
    <recommendedName>
        <fullName evidence="1">Phosphoribosyltransferase domain-containing protein</fullName>
    </recommendedName>
</protein>
<dbReference type="InterPro" id="IPR000836">
    <property type="entry name" value="PRTase_dom"/>
</dbReference>
<gene>
    <name evidence="2" type="ORF">NCTC11938_01697</name>
</gene>
<feature type="domain" description="Phosphoribosyltransferase" evidence="1">
    <location>
        <begin position="201"/>
        <end position="250"/>
    </location>
</feature>
<evidence type="ECO:0000313" key="3">
    <source>
        <dbReference type="Proteomes" id="UP000254191"/>
    </source>
</evidence>
<dbReference type="Proteomes" id="UP000254191">
    <property type="component" value="Unassembled WGS sequence"/>
</dbReference>
<accession>A0A379FIA7</accession>
<reference evidence="2 3" key="1">
    <citation type="submission" date="2018-06" db="EMBL/GenBank/DDBJ databases">
        <authorList>
            <consortium name="Pathogen Informatics"/>
            <person name="Doyle S."/>
        </authorList>
    </citation>
    <scope>NUCLEOTIDE SEQUENCE [LARGE SCALE GENOMIC DNA]</scope>
    <source>
        <strain evidence="2 3">NCTC11938</strain>
    </source>
</reference>